<evidence type="ECO:0000256" key="1">
    <source>
        <dbReference type="SAM" id="SignalP"/>
    </source>
</evidence>
<gene>
    <name evidence="2" type="ORF">BU26DRAFT_488467</name>
</gene>
<feature type="signal peptide" evidence="1">
    <location>
        <begin position="1"/>
        <end position="17"/>
    </location>
</feature>
<dbReference type="RefSeq" id="XP_033680819.1">
    <property type="nucleotide sequence ID" value="XM_033825980.1"/>
</dbReference>
<protein>
    <submittedName>
        <fullName evidence="2">Uncharacterized protein</fullName>
    </submittedName>
</protein>
<dbReference type="Proteomes" id="UP000800094">
    <property type="component" value="Unassembled WGS sequence"/>
</dbReference>
<keyword evidence="1" id="KW-0732">Signal</keyword>
<reference evidence="2" key="1">
    <citation type="journal article" date="2020" name="Stud. Mycol.">
        <title>101 Dothideomycetes genomes: a test case for predicting lifestyles and emergence of pathogens.</title>
        <authorList>
            <person name="Haridas S."/>
            <person name="Albert R."/>
            <person name="Binder M."/>
            <person name="Bloem J."/>
            <person name="Labutti K."/>
            <person name="Salamov A."/>
            <person name="Andreopoulos B."/>
            <person name="Baker S."/>
            <person name="Barry K."/>
            <person name="Bills G."/>
            <person name="Bluhm B."/>
            <person name="Cannon C."/>
            <person name="Castanera R."/>
            <person name="Culley D."/>
            <person name="Daum C."/>
            <person name="Ezra D."/>
            <person name="Gonzalez J."/>
            <person name="Henrissat B."/>
            <person name="Kuo A."/>
            <person name="Liang C."/>
            <person name="Lipzen A."/>
            <person name="Lutzoni F."/>
            <person name="Magnuson J."/>
            <person name="Mondo S."/>
            <person name="Nolan M."/>
            <person name="Ohm R."/>
            <person name="Pangilinan J."/>
            <person name="Park H.-J."/>
            <person name="Ramirez L."/>
            <person name="Alfaro M."/>
            <person name="Sun H."/>
            <person name="Tritt A."/>
            <person name="Yoshinaga Y."/>
            <person name="Zwiers L.-H."/>
            <person name="Turgeon B."/>
            <person name="Goodwin S."/>
            <person name="Spatafora J."/>
            <person name="Crous P."/>
            <person name="Grigoriev I."/>
        </authorList>
    </citation>
    <scope>NUCLEOTIDE SEQUENCE</scope>
    <source>
        <strain evidence="2">CBS 122368</strain>
    </source>
</reference>
<dbReference type="EMBL" id="ML987199">
    <property type="protein sequence ID" value="KAF2245815.1"/>
    <property type="molecule type" value="Genomic_DNA"/>
</dbReference>
<dbReference type="GeneID" id="54579310"/>
<dbReference type="AlphaFoldDB" id="A0A6A6I5L3"/>
<accession>A0A6A6I5L3</accession>
<organism evidence="2 3">
    <name type="scientific">Trematosphaeria pertusa</name>
    <dbReference type="NCBI Taxonomy" id="390896"/>
    <lineage>
        <taxon>Eukaryota</taxon>
        <taxon>Fungi</taxon>
        <taxon>Dikarya</taxon>
        <taxon>Ascomycota</taxon>
        <taxon>Pezizomycotina</taxon>
        <taxon>Dothideomycetes</taxon>
        <taxon>Pleosporomycetidae</taxon>
        <taxon>Pleosporales</taxon>
        <taxon>Massarineae</taxon>
        <taxon>Trematosphaeriaceae</taxon>
        <taxon>Trematosphaeria</taxon>
    </lineage>
</organism>
<sequence>MQYQTLALAALLACATALPSLQKRDQQTWDENGNLKLTFSKDTVMLGDVTIDDIFAKLGEVCHESGQCETNDIELDGIIWSSNDQTEIKVTLGPDGEYPTWIRNGLLDGLKAAVQTVAKCEETTYHNSCGFSPYYCPAKDSKHMQCEVPKYWGINFQAKGEENAAPPNLATNMKVERVGASPLCEDILTGLGAVAGAVHGVGGGIFTLLTFACQ</sequence>
<feature type="chain" id="PRO_5025420789" evidence="1">
    <location>
        <begin position="18"/>
        <end position="214"/>
    </location>
</feature>
<evidence type="ECO:0000313" key="3">
    <source>
        <dbReference type="Proteomes" id="UP000800094"/>
    </source>
</evidence>
<evidence type="ECO:0000313" key="2">
    <source>
        <dbReference type="EMBL" id="KAF2245815.1"/>
    </source>
</evidence>
<name>A0A6A6I5L3_9PLEO</name>
<dbReference type="OrthoDB" id="4704201at2759"/>
<keyword evidence="3" id="KW-1185">Reference proteome</keyword>
<proteinExistence type="predicted"/>